<organism evidence="1 2">
    <name type="scientific">Candidatus Shapirobacteria bacterium CG_4_10_14_3_um_filter_35_13</name>
    <dbReference type="NCBI Taxonomy" id="1974873"/>
    <lineage>
        <taxon>Bacteria</taxon>
        <taxon>Candidatus Shapironibacteriota</taxon>
    </lineage>
</organism>
<reference evidence="2" key="1">
    <citation type="submission" date="2017-09" db="EMBL/GenBank/DDBJ databases">
        <title>Depth-based differentiation of microbial function through sediment-hosted aquifers and enrichment of novel symbionts in the deep terrestrial subsurface.</title>
        <authorList>
            <person name="Probst A.J."/>
            <person name="Ladd B."/>
            <person name="Jarett J.K."/>
            <person name="Geller-Mcgrath D.E."/>
            <person name="Sieber C.M.K."/>
            <person name="Emerson J.B."/>
            <person name="Anantharaman K."/>
            <person name="Thomas B.C."/>
            <person name="Malmstrom R."/>
            <person name="Stieglmeier M."/>
            <person name="Klingl A."/>
            <person name="Woyke T."/>
            <person name="Ryan C.M."/>
            <person name="Banfield J.F."/>
        </authorList>
    </citation>
    <scope>NUCLEOTIDE SEQUENCE [LARGE SCALE GENOMIC DNA]</scope>
</reference>
<accession>A0A2M7LIU5</accession>
<dbReference type="AlphaFoldDB" id="A0A2M7LIU5"/>
<proteinExistence type="predicted"/>
<feature type="non-terminal residue" evidence="1">
    <location>
        <position position="1"/>
    </location>
</feature>
<evidence type="ECO:0000313" key="1">
    <source>
        <dbReference type="EMBL" id="PIX67988.1"/>
    </source>
</evidence>
<gene>
    <name evidence="1" type="ORF">COZ41_02100</name>
</gene>
<comment type="caution">
    <text evidence="1">The sequence shown here is derived from an EMBL/GenBank/DDBJ whole genome shotgun (WGS) entry which is preliminary data.</text>
</comment>
<dbReference type="Proteomes" id="UP000229531">
    <property type="component" value="Unassembled WGS sequence"/>
</dbReference>
<protein>
    <submittedName>
        <fullName evidence="1">Uncharacterized protein</fullName>
    </submittedName>
</protein>
<sequence length="684" mass="78557">KGQVARIRAEFRNDPEKRARFQALWLQEMLTAQRLIAYEGVFQGAHYDARITRYNTLMSIMDISTSIKGYAKLQGQAFNIVDLQQNSYLDEAALEGLIKPLLSQGPDFRVEHMFKTNRENIYVFDKDGVKRSIGDIGLYDVVHKLKMRVEDVGERAAMEMPRGITRHYGTMMERHSEEALRTRNRKTIFFSLMNDLGVDLTNVDEIQKDMVYNMYQSYLDEGIYYLWAKKQLHQAVGNASFEKNKFDLCQALPEMLYKTDPFLVLKYFQRYSVGGQLKDAFVFGDSGMRDEVSMAPNDYAQHLLEADTNNLGAPGIRQVFFGNRKDSKTEEYVNWFAQTMKESIFHYGYYDKNRKVTMVSRIGSSKNIRSGTRRPDAEIIDKLREKESPKGFVKAIDWGTKDNPGIFAKLVVDPKLVAKLTSNELSPERKWDVFIGRFGEDYLNMESASAKRVEHMSKYGLTQHFTWYKNYLAWQLAPVNNTKIIDMFTPLAAVNAGIAPIIAEHHLEFQGWGNEKLGRKELGGGRTRRVKRNENGQIQFDTSYGFLGEGDSEWAGLDDEEIRNDRGILDPVQRGSIFEASGVAGYQDEFALKALAEDMFRAGLLTEGVYKHFYKEDFAKSLFWAKKKGLLPNLWNWVTGEILFEYMGNVWFGIPGHMLREAWWEPTKETGGNLLKYITGSGGH</sequence>
<name>A0A2M7LIU5_9BACT</name>
<evidence type="ECO:0000313" key="2">
    <source>
        <dbReference type="Proteomes" id="UP000229531"/>
    </source>
</evidence>
<dbReference type="EMBL" id="PFJG01000042">
    <property type="protein sequence ID" value="PIX67988.1"/>
    <property type="molecule type" value="Genomic_DNA"/>
</dbReference>